<protein>
    <submittedName>
        <fullName evidence="3">Golgin subfamily A member 5-like</fullName>
    </submittedName>
</protein>
<evidence type="ECO:0000256" key="2">
    <source>
        <dbReference type="SAM" id="MobiDB-lite"/>
    </source>
</evidence>
<keyword evidence="1" id="KW-0175">Coiled coil</keyword>
<dbReference type="Proteomes" id="UP001178508">
    <property type="component" value="Chromosome 11"/>
</dbReference>
<evidence type="ECO:0000313" key="3">
    <source>
        <dbReference type="EMBL" id="CAJ1067245.1"/>
    </source>
</evidence>
<feature type="coiled-coil region" evidence="1">
    <location>
        <begin position="74"/>
        <end position="189"/>
    </location>
</feature>
<accession>A0AAV1G254</accession>
<keyword evidence="4" id="KW-1185">Reference proteome</keyword>
<proteinExistence type="predicted"/>
<dbReference type="EMBL" id="OY660874">
    <property type="protein sequence ID" value="CAJ1067245.1"/>
    <property type="molecule type" value="Genomic_DNA"/>
</dbReference>
<sequence>MQCMKVTQHPKVALEQQVKDLQEEVSRRAEETSIITVKAQELHNCLQSLNAQLETERCWNLALQNDRQDLCLRLKFADQLYSKQVEQLEQLEQLEAEKLALEQKVKELQEDGISRRAEDETSDTGVNQELQELVTSFKTQLQAEKNRAENLKREGEDLRSQLQIVNDNFTQLEAEKLAQEQTVRELQEEIMSRTETETIYLTKIQKGHDMVAFQNILLQEKDQMADDLMTQLEEVRHQLLDKSSKEMKLIEEVTTENQSLKLTVRELQEEIMSRTETETICLTKIKEGNDMVASQIIMLEEKDQMADDLMTQLEEVRHQLLDKSSKEMKLIEDLTTENESLKQKVSDLQREAQSRDEFYEDQLETLNSLLKIARFRKRRARKNRSKENFRRKLRKVKRNMLETIKETPEMEEISEATPEMEEISGATPEMEEISGATPEMEEISGATPKMEEISGATPKMEEISGATPEMEEISGATPKMEEISGATPKMEEISGATPKMEEISGATPKMEEISGATPEMEEISGATPKMEEISGATPETFEETPQISWWRRVKKGLTPKHRRQYKQRRSDQQMKTPTSP</sequence>
<evidence type="ECO:0000256" key="1">
    <source>
        <dbReference type="SAM" id="Coils"/>
    </source>
</evidence>
<dbReference type="AlphaFoldDB" id="A0AAV1G254"/>
<organism evidence="3 4">
    <name type="scientific">Xyrichtys novacula</name>
    <name type="common">Pearly razorfish</name>
    <name type="synonym">Hemipteronotus novacula</name>
    <dbReference type="NCBI Taxonomy" id="13765"/>
    <lineage>
        <taxon>Eukaryota</taxon>
        <taxon>Metazoa</taxon>
        <taxon>Chordata</taxon>
        <taxon>Craniata</taxon>
        <taxon>Vertebrata</taxon>
        <taxon>Euteleostomi</taxon>
        <taxon>Actinopterygii</taxon>
        <taxon>Neopterygii</taxon>
        <taxon>Teleostei</taxon>
        <taxon>Neoteleostei</taxon>
        <taxon>Acanthomorphata</taxon>
        <taxon>Eupercaria</taxon>
        <taxon>Labriformes</taxon>
        <taxon>Labridae</taxon>
        <taxon>Xyrichtys</taxon>
    </lineage>
</organism>
<feature type="coiled-coil region" evidence="1">
    <location>
        <begin position="218"/>
        <end position="270"/>
    </location>
</feature>
<evidence type="ECO:0000313" key="4">
    <source>
        <dbReference type="Proteomes" id="UP001178508"/>
    </source>
</evidence>
<name>A0AAV1G254_XYRNO</name>
<feature type="coiled-coil region" evidence="1">
    <location>
        <begin position="379"/>
        <end position="406"/>
    </location>
</feature>
<feature type="coiled-coil region" evidence="1">
    <location>
        <begin position="299"/>
        <end position="351"/>
    </location>
</feature>
<feature type="region of interest" description="Disordered" evidence="2">
    <location>
        <begin position="437"/>
        <end position="580"/>
    </location>
</feature>
<reference evidence="3" key="1">
    <citation type="submission" date="2023-08" db="EMBL/GenBank/DDBJ databases">
        <authorList>
            <person name="Alioto T."/>
            <person name="Alioto T."/>
            <person name="Gomez Garrido J."/>
        </authorList>
    </citation>
    <scope>NUCLEOTIDE SEQUENCE</scope>
</reference>
<feature type="compositionally biased region" description="Basic residues" evidence="2">
    <location>
        <begin position="551"/>
        <end position="567"/>
    </location>
</feature>
<gene>
    <name evidence="3" type="ORF">XNOV1_A027651</name>
</gene>